<dbReference type="Proteomes" id="UP001151699">
    <property type="component" value="Chromosome A"/>
</dbReference>
<sequence length="37" mass="4560">MHLLNNLADLNTPNHKPEFNFTLFLFMKPSNIRYRRR</sequence>
<organism evidence="1 2">
    <name type="scientific">Pseudolycoriella hygida</name>
    <dbReference type="NCBI Taxonomy" id="35572"/>
    <lineage>
        <taxon>Eukaryota</taxon>
        <taxon>Metazoa</taxon>
        <taxon>Ecdysozoa</taxon>
        <taxon>Arthropoda</taxon>
        <taxon>Hexapoda</taxon>
        <taxon>Insecta</taxon>
        <taxon>Pterygota</taxon>
        <taxon>Neoptera</taxon>
        <taxon>Endopterygota</taxon>
        <taxon>Diptera</taxon>
        <taxon>Nematocera</taxon>
        <taxon>Sciaroidea</taxon>
        <taxon>Sciaridae</taxon>
        <taxon>Pseudolycoriella</taxon>
    </lineage>
</organism>
<evidence type="ECO:0000313" key="1">
    <source>
        <dbReference type="EMBL" id="KAJ6650127.1"/>
    </source>
</evidence>
<keyword evidence="2" id="KW-1185">Reference proteome</keyword>
<dbReference type="AlphaFoldDB" id="A0A9Q0NHH0"/>
<accession>A0A9Q0NHH0</accession>
<protein>
    <submittedName>
        <fullName evidence="1">Uncharacterized protein</fullName>
    </submittedName>
</protein>
<evidence type="ECO:0000313" key="2">
    <source>
        <dbReference type="Proteomes" id="UP001151699"/>
    </source>
</evidence>
<proteinExistence type="predicted"/>
<gene>
    <name evidence="1" type="ORF">Bhyg_05371</name>
</gene>
<dbReference type="EMBL" id="WJQU01000001">
    <property type="protein sequence ID" value="KAJ6650127.1"/>
    <property type="molecule type" value="Genomic_DNA"/>
</dbReference>
<comment type="caution">
    <text evidence="1">The sequence shown here is derived from an EMBL/GenBank/DDBJ whole genome shotgun (WGS) entry which is preliminary data.</text>
</comment>
<reference evidence="1" key="1">
    <citation type="submission" date="2022-07" db="EMBL/GenBank/DDBJ databases">
        <authorList>
            <person name="Trinca V."/>
            <person name="Uliana J.V.C."/>
            <person name="Torres T.T."/>
            <person name="Ward R.J."/>
            <person name="Monesi N."/>
        </authorList>
    </citation>
    <scope>NUCLEOTIDE SEQUENCE</scope>
    <source>
        <strain evidence="1">HSMRA1968</strain>
        <tissue evidence="1">Whole embryos</tissue>
    </source>
</reference>
<name>A0A9Q0NHH0_9DIPT</name>